<sequence>MDAMVVRNLRPGDEQAVAALVASCSEECLRDRFFGVVADPVARLAAQVREAVWEGCATAAFGYGDVMVALAVGLPDRSGTTWDLGLLVCDEWQGVGVGTLLLHRLVSEAESAGALPVALVEAANARARRLARRLHRSRRGCSLRVEIA</sequence>
<evidence type="ECO:0000313" key="2">
    <source>
        <dbReference type="EMBL" id="NYJ02470.1"/>
    </source>
</evidence>
<evidence type="ECO:0000259" key="1">
    <source>
        <dbReference type="PROSITE" id="PS51186"/>
    </source>
</evidence>
<evidence type="ECO:0000313" key="3">
    <source>
        <dbReference type="Proteomes" id="UP000530424"/>
    </source>
</evidence>
<keyword evidence="2" id="KW-0808">Transferase</keyword>
<dbReference type="SUPFAM" id="SSF55729">
    <property type="entry name" value="Acyl-CoA N-acyltransferases (Nat)"/>
    <property type="match status" value="1"/>
</dbReference>
<dbReference type="GO" id="GO:0016747">
    <property type="term" value="F:acyltransferase activity, transferring groups other than amino-acyl groups"/>
    <property type="evidence" value="ECO:0007669"/>
    <property type="project" value="InterPro"/>
</dbReference>
<dbReference type="InterPro" id="IPR016181">
    <property type="entry name" value="Acyl_CoA_acyltransferase"/>
</dbReference>
<protein>
    <submittedName>
        <fullName evidence="2">GNAT superfamily N-acetyltransferase</fullName>
    </submittedName>
</protein>
<dbReference type="Proteomes" id="UP000530424">
    <property type="component" value="Unassembled WGS sequence"/>
</dbReference>
<gene>
    <name evidence="2" type="ORF">HNR19_003168</name>
</gene>
<comment type="caution">
    <text evidence="2">The sequence shown here is derived from an EMBL/GenBank/DDBJ whole genome shotgun (WGS) entry which is preliminary data.</text>
</comment>
<accession>A0A853C2Q9</accession>
<dbReference type="RefSeq" id="WP_179668834.1">
    <property type="nucleotide sequence ID" value="NZ_JACCFP010000001.1"/>
</dbReference>
<proteinExistence type="predicted"/>
<dbReference type="InterPro" id="IPR000182">
    <property type="entry name" value="GNAT_dom"/>
</dbReference>
<dbReference type="Gene3D" id="3.40.630.30">
    <property type="match status" value="1"/>
</dbReference>
<reference evidence="2 3" key="1">
    <citation type="submission" date="2020-07" db="EMBL/GenBank/DDBJ databases">
        <title>Sequencing the genomes of 1000 actinobacteria strains.</title>
        <authorList>
            <person name="Klenk H.-P."/>
        </authorList>
    </citation>
    <scope>NUCLEOTIDE SEQUENCE [LARGE SCALE GENOMIC DNA]</scope>
    <source>
        <strain evidence="2 3">DSM 103833</strain>
    </source>
</reference>
<organism evidence="2 3">
    <name type="scientific">Nocardioides thalensis</name>
    <dbReference type="NCBI Taxonomy" id="1914755"/>
    <lineage>
        <taxon>Bacteria</taxon>
        <taxon>Bacillati</taxon>
        <taxon>Actinomycetota</taxon>
        <taxon>Actinomycetes</taxon>
        <taxon>Propionibacteriales</taxon>
        <taxon>Nocardioidaceae</taxon>
        <taxon>Nocardioides</taxon>
    </lineage>
</organism>
<dbReference type="AlphaFoldDB" id="A0A853C2Q9"/>
<dbReference type="PROSITE" id="PS51186">
    <property type="entry name" value="GNAT"/>
    <property type="match status" value="1"/>
</dbReference>
<keyword evidence="3" id="KW-1185">Reference proteome</keyword>
<dbReference type="Pfam" id="PF00583">
    <property type="entry name" value="Acetyltransf_1"/>
    <property type="match status" value="1"/>
</dbReference>
<name>A0A853C2Q9_9ACTN</name>
<feature type="domain" description="N-acetyltransferase" evidence="1">
    <location>
        <begin position="4"/>
        <end position="148"/>
    </location>
</feature>
<dbReference type="EMBL" id="JACCFP010000001">
    <property type="protein sequence ID" value="NYJ02470.1"/>
    <property type="molecule type" value="Genomic_DNA"/>
</dbReference>